<evidence type="ECO:0000313" key="2">
    <source>
        <dbReference type="Proteomes" id="UP000570514"/>
    </source>
</evidence>
<keyword evidence="2" id="KW-1185">Reference proteome</keyword>
<sequence length="214" mass="23741">MWAVVFAAFLGATAALVLFWARIALSPPARWTEARVRFLGHGQVKGDFGELLTAAILTQQGWRQLPSKIDAGGHGIDGLFIRRGLIGWRVLITETKCNASSYRPAQLETAKLIRALGDLYAMGALDWATSDAIIRALKWRSPRVRKELWRHHLHIGHTTITRTNRLGVLNRHPRKRDTAALMESLAMMIGAMDREGRYVLTAPPASSARAAASR</sequence>
<name>A0A846N1F3_9PROT</name>
<gene>
    <name evidence="1" type="ORF">FHS83_002884</name>
</gene>
<dbReference type="RefSeq" id="WP_167083642.1">
    <property type="nucleotide sequence ID" value="NZ_BAAADC010000001.1"/>
</dbReference>
<reference evidence="1 2" key="1">
    <citation type="submission" date="2020-03" db="EMBL/GenBank/DDBJ databases">
        <title>Genomic Encyclopedia of Type Strains, Phase IV (KMG-IV): sequencing the most valuable type-strain genomes for metagenomic binning, comparative biology and taxonomic classification.</title>
        <authorList>
            <person name="Goeker M."/>
        </authorList>
    </citation>
    <scope>NUCLEOTIDE SEQUENCE [LARGE SCALE GENOMIC DNA]</scope>
    <source>
        <strain evidence="1 2">DSM 19867</strain>
    </source>
</reference>
<organism evidence="1 2">
    <name type="scientific">Rhizomicrobium palustre</name>
    <dbReference type="NCBI Taxonomy" id="189966"/>
    <lineage>
        <taxon>Bacteria</taxon>
        <taxon>Pseudomonadati</taxon>
        <taxon>Pseudomonadota</taxon>
        <taxon>Alphaproteobacteria</taxon>
        <taxon>Micropepsales</taxon>
        <taxon>Micropepsaceae</taxon>
        <taxon>Rhizomicrobium</taxon>
    </lineage>
</organism>
<dbReference type="AlphaFoldDB" id="A0A846N1F3"/>
<dbReference type="CDD" id="cd20702">
    <property type="entry name" value="PoNe"/>
    <property type="match status" value="1"/>
</dbReference>
<accession>A0A846N1F3</accession>
<evidence type="ECO:0000313" key="1">
    <source>
        <dbReference type="EMBL" id="NIK89566.1"/>
    </source>
</evidence>
<dbReference type="EMBL" id="JAASRM010000001">
    <property type="protein sequence ID" value="NIK89566.1"/>
    <property type="molecule type" value="Genomic_DNA"/>
</dbReference>
<protein>
    <submittedName>
        <fullName evidence="1">Uncharacterized protein</fullName>
    </submittedName>
</protein>
<comment type="caution">
    <text evidence="1">The sequence shown here is derived from an EMBL/GenBank/DDBJ whole genome shotgun (WGS) entry which is preliminary data.</text>
</comment>
<dbReference type="Proteomes" id="UP000570514">
    <property type="component" value="Unassembled WGS sequence"/>
</dbReference>
<proteinExistence type="predicted"/>